<evidence type="ECO:0000256" key="4">
    <source>
        <dbReference type="ARBA" id="ARBA00023163"/>
    </source>
</evidence>
<dbReference type="Gene3D" id="1.10.1660.10">
    <property type="match status" value="1"/>
</dbReference>
<evidence type="ECO:0000313" key="6">
    <source>
        <dbReference type="EMBL" id="MCQ1951478.1"/>
    </source>
</evidence>
<evidence type="ECO:0000256" key="2">
    <source>
        <dbReference type="ARBA" id="ARBA00023015"/>
    </source>
</evidence>
<dbReference type="EMBL" id="JANFLP010000018">
    <property type="protein sequence ID" value="MCQ1951478.1"/>
    <property type="molecule type" value="Genomic_DNA"/>
</dbReference>
<name>A0ABT1NUW8_9MICC</name>
<evidence type="ECO:0000256" key="1">
    <source>
        <dbReference type="ARBA" id="ARBA00022491"/>
    </source>
</evidence>
<sequence>MTQRPLLSIGDFAQMTGLPAQTLRYYHRQGLLEPTQIDEETGYRGYTFDQTHHALLIMALRRAAVSISEIRTILANPDLLPEILTDHQTELTRERSRQDSAMAQAWQLATGWPRAEVRDRPTAAAVIRQVPGETAASDGVMLPKRVRTAAEALRRELVDAGVEVAGPPWCQYALETAADKEKAKTPQGPDWIVAVDLRAAGALHPLPGNAAVLHLPGRREFSVALPAVPTMAAYAAAVEYLTRTLVEQELVPDFSRFRYVLGQDHVELVLAVDPGNLA</sequence>
<dbReference type="InterPro" id="IPR047057">
    <property type="entry name" value="MerR_fam"/>
</dbReference>
<dbReference type="InterPro" id="IPR009061">
    <property type="entry name" value="DNA-bd_dom_put_sf"/>
</dbReference>
<evidence type="ECO:0000256" key="3">
    <source>
        <dbReference type="ARBA" id="ARBA00023125"/>
    </source>
</evidence>
<evidence type="ECO:0000259" key="5">
    <source>
        <dbReference type="PROSITE" id="PS50937"/>
    </source>
</evidence>
<dbReference type="SMART" id="SM00422">
    <property type="entry name" value="HTH_MERR"/>
    <property type="match status" value="1"/>
</dbReference>
<dbReference type="PROSITE" id="PS50937">
    <property type="entry name" value="HTH_MERR_2"/>
    <property type="match status" value="1"/>
</dbReference>
<keyword evidence="4" id="KW-0804">Transcription</keyword>
<comment type="caution">
    <text evidence="6">The sequence shown here is derived from an EMBL/GenBank/DDBJ whole genome shotgun (WGS) entry which is preliminary data.</text>
</comment>
<keyword evidence="7" id="KW-1185">Reference proteome</keyword>
<evidence type="ECO:0000313" key="7">
    <source>
        <dbReference type="Proteomes" id="UP001206924"/>
    </source>
</evidence>
<protein>
    <submittedName>
        <fullName evidence="6">MerR family transcriptional regulator</fullName>
    </submittedName>
</protein>
<keyword evidence="3" id="KW-0238">DNA-binding</keyword>
<keyword evidence="1" id="KW-0678">Repressor</keyword>
<dbReference type="Pfam" id="PF13411">
    <property type="entry name" value="MerR_1"/>
    <property type="match status" value="1"/>
</dbReference>
<dbReference type="Proteomes" id="UP001206924">
    <property type="component" value="Unassembled WGS sequence"/>
</dbReference>
<feature type="domain" description="HTH merR-type" evidence="5">
    <location>
        <begin position="6"/>
        <end position="76"/>
    </location>
</feature>
<dbReference type="RefSeq" id="WP_255866507.1">
    <property type="nucleotide sequence ID" value="NZ_CP104263.1"/>
</dbReference>
<dbReference type="InterPro" id="IPR000551">
    <property type="entry name" value="MerR-type_HTH_dom"/>
</dbReference>
<accession>A0ABT1NUW8</accession>
<keyword evidence="2" id="KW-0805">Transcription regulation</keyword>
<gene>
    <name evidence="6" type="ORF">NNX28_16270</name>
</gene>
<reference evidence="6 7" key="1">
    <citation type="submission" date="2022-07" db="EMBL/GenBank/DDBJ databases">
        <title>Novel species in genus Arthrobacter.</title>
        <authorList>
            <person name="Liu Y."/>
        </authorList>
    </citation>
    <scope>NUCLEOTIDE SEQUENCE [LARGE SCALE GENOMIC DNA]</scope>
    <source>
        <strain evidence="7">zg-Y859</strain>
    </source>
</reference>
<organism evidence="6 7">
    <name type="scientific">Arthrobacter jinronghuae</name>
    <dbReference type="NCBI Taxonomy" id="2964609"/>
    <lineage>
        <taxon>Bacteria</taxon>
        <taxon>Bacillati</taxon>
        <taxon>Actinomycetota</taxon>
        <taxon>Actinomycetes</taxon>
        <taxon>Micrococcales</taxon>
        <taxon>Micrococcaceae</taxon>
        <taxon>Arthrobacter</taxon>
    </lineage>
</organism>
<dbReference type="SUPFAM" id="SSF46955">
    <property type="entry name" value="Putative DNA-binding domain"/>
    <property type="match status" value="1"/>
</dbReference>
<proteinExistence type="predicted"/>
<dbReference type="PANTHER" id="PTHR30204:SF69">
    <property type="entry name" value="MERR-FAMILY TRANSCRIPTIONAL REGULATOR"/>
    <property type="match status" value="1"/>
</dbReference>
<dbReference type="PANTHER" id="PTHR30204">
    <property type="entry name" value="REDOX-CYCLING DRUG-SENSING TRANSCRIPTIONAL ACTIVATOR SOXR"/>
    <property type="match status" value="1"/>
</dbReference>